<comment type="caution">
    <text evidence="2">The sequence shown here is derived from an EMBL/GenBank/DDBJ whole genome shotgun (WGS) entry which is preliminary data.</text>
</comment>
<organism evidence="2">
    <name type="scientific">bioreactor metagenome</name>
    <dbReference type="NCBI Taxonomy" id="1076179"/>
    <lineage>
        <taxon>unclassified sequences</taxon>
        <taxon>metagenomes</taxon>
        <taxon>ecological metagenomes</taxon>
    </lineage>
</organism>
<sequence length="176" mass="20529">MHRQRVVGEGTTVQPAHQQQRNQQRETRNEPQRNGRHPGDDEDQRGADTVQRRRDKAVTPHRRHVAILGLRQMTQHQRHDDNGREQRSHQIGQREDRHPASEIGENMRQPDQPPAHQQGHRWKFHHLLDHPAERANGKADGEQQRDDGRRQHIEPNLSAAQVTEGARQGEHRITHV</sequence>
<gene>
    <name evidence="2" type="ORF">SDC9_159732</name>
</gene>
<protein>
    <submittedName>
        <fullName evidence="2">Uncharacterized protein</fullName>
    </submittedName>
</protein>
<proteinExistence type="predicted"/>
<feature type="compositionally biased region" description="Basic and acidic residues" evidence="1">
    <location>
        <begin position="77"/>
        <end position="100"/>
    </location>
</feature>
<accession>A0A645FJ03</accession>
<feature type="region of interest" description="Disordered" evidence="1">
    <location>
        <begin position="1"/>
        <end position="176"/>
    </location>
</feature>
<feature type="compositionally biased region" description="Basic and acidic residues" evidence="1">
    <location>
        <begin position="167"/>
        <end position="176"/>
    </location>
</feature>
<evidence type="ECO:0000313" key="2">
    <source>
        <dbReference type="EMBL" id="MPN12414.1"/>
    </source>
</evidence>
<dbReference type="EMBL" id="VSSQ01058758">
    <property type="protein sequence ID" value="MPN12414.1"/>
    <property type="molecule type" value="Genomic_DNA"/>
</dbReference>
<evidence type="ECO:0000256" key="1">
    <source>
        <dbReference type="SAM" id="MobiDB-lite"/>
    </source>
</evidence>
<name>A0A645FJ03_9ZZZZ</name>
<dbReference type="AlphaFoldDB" id="A0A645FJ03"/>
<reference evidence="2" key="1">
    <citation type="submission" date="2019-08" db="EMBL/GenBank/DDBJ databases">
        <authorList>
            <person name="Kucharzyk K."/>
            <person name="Murdoch R.W."/>
            <person name="Higgins S."/>
            <person name="Loffler F."/>
        </authorList>
    </citation>
    <scope>NUCLEOTIDE SEQUENCE</scope>
</reference>
<feature type="compositionally biased region" description="Basic and acidic residues" evidence="1">
    <location>
        <begin position="23"/>
        <end position="58"/>
    </location>
</feature>
<feature type="compositionally biased region" description="Basic and acidic residues" evidence="1">
    <location>
        <begin position="126"/>
        <end position="153"/>
    </location>
</feature>